<sequence>MTSTSRTTPEVLRCTNTADFLAALPRLVGFTAPHSLFVVLFSGRRSSASIRLDLPDSEDAQEISTYLDAVVEVLRRNFPPETLESPALVISSEMSFAEARNIPWRTLARGLRRRLTREGMPPREVCGIAPDGWVSYLDPSAPRTGRPLNEIAASQVASDKPQPTLASIGQYGSPLPEMCASVEQELLQAPPTTSHKERAQVAKEFAAAVHSHAAAEIPSARIMAGFIRVSQFPDCWDVILTHFLDQEAERASELPESRMQQRKCAELIATIAAHAPEDLKPNVFALCAVVWSYVGLHSVAQRQLDLAAQLDPECFGVRIATPFVESPYFLPNEAT</sequence>
<gene>
    <name evidence="1" type="ORF">H9L06_04345</name>
</gene>
<dbReference type="AlphaFoldDB" id="A0A7G9S6S5"/>
<keyword evidence="2" id="KW-1185">Reference proteome</keyword>
<organism evidence="1 2">
    <name type="scientific">Leucobacter denitrificans</name>
    <dbReference type="NCBI Taxonomy" id="683042"/>
    <lineage>
        <taxon>Bacteria</taxon>
        <taxon>Bacillati</taxon>
        <taxon>Actinomycetota</taxon>
        <taxon>Actinomycetes</taxon>
        <taxon>Micrococcales</taxon>
        <taxon>Microbacteriaceae</taxon>
        <taxon>Leucobacter</taxon>
    </lineage>
</organism>
<dbReference type="RefSeq" id="WP_187556014.1">
    <property type="nucleotide sequence ID" value="NZ_CP060716.1"/>
</dbReference>
<dbReference type="Pfam" id="PF13830">
    <property type="entry name" value="DUF4192"/>
    <property type="match status" value="1"/>
</dbReference>
<evidence type="ECO:0000313" key="1">
    <source>
        <dbReference type="EMBL" id="QNN63550.1"/>
    </source>
</evidence>
<name>A0A7G9S6S5_9MICO</name>
<dbReference type="KEGG" id="ldn:H9L06_04345"/>
<accession>A0A7G9S6S5</accession>
<evidence type="ECO:0000313" key="2">
    <source>
        <dbReference type="Proteomes" id="UP000515934"/>
    </source>
</evidence>
<dbReference type="Proteomes" id="UP000515934">
    <property type="component" value="Chromosome"/>
</dbReference>
<dbReference type="InterPro" id="IPR025447">
    <property type="entry name" value="DUF4192"/>
</dbReference>
<reference evidence="1 2" key="1">
    <citation type="submission" date="2020-08" db="EMBL/GenBank/DDBJ databases">
        <title>Genome sequence of Leucobacter denitrificans KACC 14055T.</title>
        <authorList>
            <person name="Hyun D.-W."/>
            <person name="Bae J.-W."/>
        </authorList>
    </citation>
    <scope>NUCLEOTIDE SEQUENCE [LARGE SCALE GENOMIC DNA]</scope>
    <source>
        <strain evidence="1 2">KACC 14055</strain>
    </source>
</reference>
<protein>
    <submittedName>
        <fullName evidence="1">DUF4192 family protein</fullName>
    </submittedName>
</protein>
<proteinExistence type="predicted"/>
<dbReference type="EMBL" id="CP060716">
    <property type="protein sequence ID" value="QNN63550.1"/>
    <property type="molecule type" value="Genomic_DNA"/>
</dbReference>